<dbReference type="AlphaFoldDB" id="A0A6P6YES9"/>
<dbReference type="InParanoid" id="A0A6P6YES9"/>
<dbReference type="InterPro" id="IPR013151">
    <property type="entry name" value="Immunoglobulin_dom"/>
</dbReference>
<protein>
    <submittedName>
        <fullName evidence="4">Synaptogenesis protein syg-2-like</fullName>
    </submittedName>
</protein>
<dbReference type="SMART" id="SM00409">
    <property type="entry name" value="IG"/>
    <property type="match status" value="2"/>
</dbReference>
<evidence type="ECO:0000313" key="4">
    <source>
        <dbReference type="RefSeq" id="XP_027203750.1"/>
    </source>
</evidence>
<dbReference type="Proteomes" id="UP000515146">
    <property type="component" value="Unplaced"/>
</dbReference>
<accession>A0A6P6YES9</accession>
<sequence length="336" mass="37274">MSTTFVYTVLINDKVQLPCDIQPPTMDDQIVLVLWYKDDELAPILTLDVRKIHGRPAHLSIDPVAASDEGDYRCRVDFRKARTINTVISLKVIIPPQVPKITDQDGNYLTGLVGPYNEGDELTLTCLTKGGKPRPSLIWWRDYAIIDDSFEFDDRDVTTNELVIQRLSRHHLLAILMCQAINSNLTSTITTSSSSSSSSTTAISSSSSSSSSSTATATSTIQTSNSITLDLNLKPIEIRITQLTPILVAGNDALFECNTFGSRPMPIIYWLFDGNRYDTRIHDPPQMELKLGAPSLSLDSIQEGIDIYFDCHIDSNPLPTTPITWLFNGEPLQPEP</sequence>
<feature type="non-terminal residue" evidence="4">
    <location>
        <position position="336"/>
    </location>
</feature>
<dbReference type="InterPro" id="IPR013783">
    <property type="entry name" value="Ig-like_fold"/>
</dbReference>
<proteinExistence type="predicted"/>
<dbReference type="Pfam" id="PF00047">
    <property type="entry name" value="ig"/>
    <property type="match status" value="1"/>
</dbReference>
<dbReference type="OMA" id="IEIRITQ"/>
<feature type="domain" description="Ig-like" evidence="2">
    <location>
        <begin position="294"/>
        <end position="336"/>
    </location>
</feature>
<gene>
    <name evidence="4" type="primary">LOC113797546</name>
</gene>
<dbReference type="RefSeq" id="XP_027203750.1">
    <property type="nucleotide sequence ID" value="XM_027347949.1"/>
</dbReference>
<dbReference type="SUPFAM" id="SSF48726">
    <property type="entry name" value="Immunoglobulin"/>
    <property type="match status" value="3"/>
</dbReference>
<dbReference type="KEGG" id="dpte:113797546"/>
<feature type="region of interest" description="Disordered" evidence="1">
    <location>
        <begin position="189"/>
        <end position="217"/>
    </location>
</feature>
<reference evidence="4" key="1">
    <citation type="submission" date="2025-08" db="UniProtKB">
        <authorList>
            <consortium name="RefSeq"/>
        </authorList>
    </citation>
    <scope>IDENTIFICATION</scope>
    <source>
        <strain evidence="4">Airmid</strain>
    </source>
</reference>
<dbReference type="PANTHER" id="PTHR23278:SF19">
    <property type="entry name" value="OBSCURIN"/>
    <property type="match status" value="1"/>
</dbReference>
<evidence type="ECO:0000313" key="3">
    <source>
        <dbReference type="Proteomes" id="UP000515146"/>
    </source>
</evidence>
<dbReference type="InterPro" id="IPR036179">
    <property type="entry name" value="Ig-like_dom_sf"/>
</dbReference>
<dbReference type="PANTHER" id="PTHR23278">
    <property type="entry name" value="SIDESTEP PROTEIN"/>
    <property type="match status" value="1"/>
</dbReference>
<dbReference type="Gene3D" id="2.60.40.10">
    <property type="entry name" value="Immunoglobulins"/>
    <property type="match status" value="2"/>
</dbReference>
<dbReference type="CDD" id="cd00096">
    <property type="entry name" value="Ig"/>
    <property type="match status" value="2"/>
</dbReference>
<feature type="domain" description="Ig-like" evidence="2">
    <location>
        <begin position="12"/>
        <end position="85"/>
    </location>
</feature>
<evidence type="ECO:0000259" key="2">
    <source>
        <dbReference type="PROSITE" id="PS50835"/>
    </source>
</evidence>
<dbReference type="InterPro" id="IPR007110">
    <property type="entry name" value="Ig-like_dom"/>
</dbReference>
<evidence type="ECO:0000256" key="1">
    <source>
        <dbReference type="SAM" id="MobiDB-lite"/>
    </source>
</evidence>
<feature type="domain" description="Ig-like" evidence="2">
    <location>
        <begin position="99"/>
        <end position="204"/>
    </location>
</feature>
<dbReference type="PROSITE" id="PS50835">
    <property type="entry name" value="IG_LIKE"/>
    <property type="match status" value="3"/>
</dbReference>
<organism evidence="3 4">
    <name type="scientific">Dermatophagoides pteronyssinus</name>
    <name type="common">European house dust mite</name>
    <dbReference type="NCBI Taxonomy" id="6956"/>
    <lineage>
        <taxon>Eukaryota</taxon>
        <taxon>Metazoa</taxon>
        <taxon>Ecdysozoa</taxon>
        <taxon>Arthropoda</taxon>
        <taxon>Chelicerata</taxon>
        <taxon>Arachnida</taxon>
        <taxon>Acari</taxon>
        <taxon>Acariformes</taxon>
        <taxon>Sarcoptiformes</taxon>
        <taxon>Astigmata</taxon>
        <taxon>Psoroptidia</taxon>
        <taxon>Analgoidea</taxon>
        <taxon>Pyroglyphidae</taxon>
        <taxon>Dermatophagoidinae</taxon>
        <taxon>Dermatophagoides</taxon>
    </lineage>
</organism>
<dbReference type="InterPro" id="IPR003599">
    <property type="entry name" value="Ig_sub"/>
</dbReference>
<name>A0A6P6YES9_DERPT</name>
<keyword evidence="3" id="KW-1185">Reference proteome</keyword>
<dbReference type="OrthoDB" id="10006996at2759"/>